<keyword evidence="1" id="KW-0812">Transmembrane</keyword>
<dbReference type="EMBL" id="JOTN01000003">
    <property type="protein sequence ID" value="KEK20471.1"/>
    <property type="molecule type" value="Genomic_DNA"/>
</dbReference>
<dbReference type="eggNOG" id="ENOG5030CVS">
    <property type="taxonomic scope" value="Bacteria"/>
</dbReference>
<dbReference type="RefSeq" id="WP_034637128.1">
    <property type="nucleotide sequence ID" value="NZ_CBCSJC010000004.1"/>
</dbReference>
<evidence type="ECO:0000313" key="3">
    <source>
        <dbReference type="Proteomes" id="UP000027822"/>
    </source>
</evidence>
<feature type="transmembrane region" description="Helical" evidence="1">
    <location>
        <begin position="6"/>
        <end position="22"/>
    </location>
</feature>
<organism evidence="2 3">
    <name type="scientific">Bacillus manliponensis</name>
    <dbReference type="NCBI Taxonomy" id="574376"/>
    <lineage>
        <taxon>Bacteria</taxon>
        <taxon>Bacillati</taxon>
        <taxon>Bacillota</taxon>
        <taxon>Bacilli</taxon>
        <taxon>Bacillales</taxon>
        <taxon>Bacillaceae</taxon>
        <taxon>Bacillus</taxon>
        <taxon>Bacillus cereus group</taxon>
    </lineage>
</organism>
<name>A0A073K1R7_9BACI</name>
<proteinExistence type="predicted"/>
<dbReference type="AlphaFoldDB" id="A0A073K1R7"/>
<reference evidence="2 3" key="1">
    <citation type="submission" date="2014-06" db="EMBL/GenBank/DDBJ databases">
        <title>Draft genome sequence of Bacillus manliponensis JCM 15802 (MCCC 1A00708).</title>
        <authorList>
            <person name="Lai Q."/>
            <person name="Liu Y."/>
            <person name="Shao Z."/>
        </authorList>
    </citation>
    <scope>NUCLEOTIDE SEQUENCE [LARGE SCALE GENOMIC DNA]</scope>
    <source>
        <strain evidence="2 3">JCM 15802</strain>
    </source>
</reference>
<dbReference type="OrthoDB" id="2898476at2"/>
<protein>
    <submittedName>
        <fullName evidence="2">Uncharacterized protein</fullName>
    </submittedName>
</protein>
<gene>
    <name evidence="2" type="ORF">BAMA_13700</name>
</gene>
<sequence>MLAMSVLLGVIIVSGFIWLYYSRTFKQAGVLLFDKGSLLTSQSRFLVCPKCGRAQARSGGYQECCRTRL</sequence>
<dbReference type="Proteomes" id="UP000027822">
    <property type="component" value="Unassembled WGS sequence"/>
</dbReference>
<evidence type="ECO:0000313" key="2">
    <source>
        <dbReference type="EMBL" id="KEK20471.1"/>
    </source>
</evidence>
<keyword evidence="3" id="KW-1185">Reference proteome</keyword>
<keyword evidence="1" id="KW-0472">Membrane</keyword>
<evidence type="ECO:0000256" key="1">
    <source>
        <dbReference type="SAM" id="Phobius"/>
    </source>
</evidence>
<accession>A0A073K1R7</accession>
<comment type="caution">
    <text evidence="2">The sequence shown here is derived from an EMBL/GenBank/DDBJ whole genome shotgun (WGS) entry which is preliminary data.</text>
</comment>
<keyword evidence="1" id="KW-1133">Transmembrane helix</keyword>